<feature type="active site" description="Charge relay system" evidence="5">
    <location>
        <position position="93"/>
    </location>
</feature>
<keyword evidence="6" id="KW-0472">Membrane</keyword>
<dbReference type="PANTHER" id="PTHR43806">
    <property type="entry name" value="PEPTIDASE S8"/>
    <property type="match status" value="1"/>
</dbReference>
<evidence type="ECO:0000313" key="8">
    <source>
        <dbReference type="EMBL" id="RNB87668.1"/>
    </source>
</evidence>
<dbReference type="PRINTS" id="PR00723">
    <property type="entry name" value="SUBTILISIN"/>
</dbReference>
<proteinExistence type="inferred from homology"/>
<evidence type="ECO:0000259" key="7">
    <source>
        <dbReference type="Pfam" id="PF00082"/>
    </source>
</evidence>
<dbReference type="OrthoDB" id="9798386at2"/>
<dbReference type="InterPro" id="IPR050131">
    <property type="entry name" value="Peptidase_S8_subtilisin-like"/>
</dbReference>
<gene>
    <name evidence="8" type="ORF">EDM56_13915</name>
</gene>
<dbReference type="Gene3D" id="3.40.50.200">
    <property type="entry name" value="Peptidase S8/S53 domain"/>
    <property type="match status" value="1"/>
</dbReference>
<evidence type="ECO:0000256" key="4">
    <source>
        <dbReference type="ARBA" id="ARBA00022825"/>
    </source>
</evidence>
<evidence type="ECO:0000256" key="5">
    <source>
        <dbReference type="PROSITE-ProRule" id="PRU01240"/>
    </source>
</evidence>
<dbReference type="EMBL" id="RHHQ01000011">
    <property type="protein sequence ID" value="RNB87668.1"/>
    <property type="molecule type" value="Genomic_DNA"/>
</dbReference>
<evidence type="ECO:0000256" key="6">
    <source>
        <dbReference type="SAM" id="Phobius"/>
    </source>
</evidence>
<dbReference type="GO" id="GO:0006508">
    <property type="term" value="P:proteolysis"/>
    <property type="evidence" value="ECO:0007669"/>
    <property type="project" value="UniProtKB-KW"/>
</dbReference>
<feature type="active site" description="Charge relay system" evidence="5">
    <location>
        <position position="250"/>
    </location>
</feature>
<dbReference type="GO" id="GO:0004252">
    <property type="term" value="F:serine-type endopeptidase activity"/>
    <property type="evidence" value="ECO:0007669"/>
    <property type="project" value="UniProtKB-UniRule"/>
</dbReference>
<accession>A0A3M8DI33</accession>
<feature type="transmembrane region" description="Helical" evidence="6">
    <location>
        <begin position="5"/>
        <end position="23"/>
    </location>
</feature>
<keyword evidence="4 5" id="KW-0720">Serine protease</keyword>
<comment type="similarity">
    <text evidence="1 5">Belongs to the peptidase S8 family.</text>
</comment>
<evidence type="ECO:0000313" key="9">
    <source>
        <dbReference type="Proteomes" id="UP000271031"/>
    </source>
</evidence>
<dbReference type="SUPFAM" id="SSF52743">
    <property type="entry name" value="Subtilisin-like"/>
    <property type="match status" value="1"/>
</dbReference>
<dbReference type="InterPro" id="IPR000209">
    <property type="entry name" value="Peptidase_S8/S53_dom"/>
</dbReference>
<name>A0A3M8DI33_9BACL</name>
<feature type="domain" description="Peptidase S8/S53" evidence="7">
    <location>
        <begin position="59"/>
        <end position="285"/>
    </location>
</feature>
<dbReference type="PROSITE" id="PS51892">
    <property type="entry name" value="SUBTILASE"/>
    <property type="match status" value="1"/>
</dbReference>
<comment type="caution">
    <text evidence="8">The sequence shown here is derived from an EMBL/GenBank/DDBJ whole genome shotgun (WGS) entry which is preliminary data.</text>
</comment>
<dbReference type="PANTHER" id="PTHR43806:SF11">
    <property type="entry name" value="CEREVISIN-RELATED"/>
    <property type="match status" value="1"/>
</dbReference>
<keyword evidence="9" id="KW-1185">Reference proteome</keyword>
<feature type="active site" description="Charge relay system" evidence="5">
    <location>
        <position position="66"/>
    </location>
</feature>
<dbReference type="Proteomes" id="UP000271031">
    <property type="component" value="Unassembled WGS sequence"/>
</dbReference>
<keyword evidence="2 5" id="KW-0645">Protease</keyword>
<dbReference type="InterPro" id="IPR036852">
    <property type="entry name" value="Peptidase_S8/S53_dom_sf"/>
</dbReference>
<protein>
    <recommendedName>
        <fullName evidence="7">Peptidase S8/S53 domain-containing protein</fullName>
    </recommendedName>
</protein>
<keyword evidence="6" id="KW-0812">Transmembrane</keyword>
<keyword evidence="6" id="KW-1133">Transmembrane helix</keyword>
<sequence>MQRRIAKYLFIIGIVVLFIFFTIKSETDFSFPNTPNLEAFKVMNGFPLKVNISQNRLYNVKIGIIDSGIDGKQRNLKLNEVNSSQVIVGNKTHGTTVASIIGAKKSEDLDFNGMLPGITLYTFDIQSNTLNTDTLSKAIDEMSQIGVKVINISLSTYKDSPNFKKSIESAVNRGITIVASAGNDSSKEYSYPASYEIPGVISVGALDDNLDVWSISNFNDTIDVFAPGTGIYAINDRISNNDIETFNGTSLSAPLVTTWVSLLLAINPSLTPSEVEKLIKETSKRRLVNWKQSRVYINMANINGSLIKATNYVE</sequence>
<organism evidence="8 9">
    <name type="scientific">Brevibacillus fluminis</name>
    <dbReference type="NCBI Taxonomy" id="511487"/>
    <lineage>
        <taxon>Bacteria</taxon>
        <taxon>Bacillati</taxon>
        <taxon>Bacillota</taxon>
        <taxon>Bacilli</taxon>
        <taxon>Bacillales</taxon>
        <taxon>Paenibacillaceae</taxon>
        <taxon>Brevibacillus</taxon>
    </lineage>
</organism>
<reference evidence="8 9" key="1">
    <citation type="submission" date="2018-10" db="EMBL/GenBank/DDBJ databases">
        <title>Phylogenomics of Brevibacillus.</title>
        <authorList>
            <person name="Dunlap C."/>
        </authorList>
    </citation>
    <scope>NUCLEOTIDE SEQUENCE [LARGE SCALE GENOMIC DNA]</scope>
    <source>
        <strain evidence="8 9">JCM 15716</strain>
    </source>
</reference>
<dbReference type="AlphaFoldDB" id="A0A3M8DI33"/>
<evidence type="ECO:0000256" key="2">
    <source>
        <dbReference type="ARBA" id="ARBA00022670"/>
    </source>
</evidence>
<evidence type="ECO:0000256" key="3">
    <source>
        <dbReference type="ARBA" id="ARBA00022801"/>
    </source>
</evidence>
<dbReference type="InterPro" id="IPR015500">
    <property type="entry name" value="Peptidase_S8_subtilisin-rel"/>
</dbReference>
<keyword evidence="3 5" id="KW-0378">Hydrolase</keyword>
<dbReference type="Pfam" id="PF00082">
    <property type="entry name" value="Peptidase_S8"/>
    <property type="match status" value="1"/>
</dbReference>
<evidence type="ECO:0000256" key="1">
    <source>
        <dbReference type="ARBA" id="ARBA00011073"/>
    </source>
</evidence>